<keyword evidence="3" id="KW-1185">Reference proteome</keyword>
<evidence type="ECO:0000313" key="3">
    <source>
        <dbReference type="Proteomes" id="UP001209553"/>
    </source>
</evidence>
<proteinExistence type="predicted"/>
<accession>A0ABT2QRB1</accession>
<comment type="caution">
    <text evidence="2">The sequence shown here is derived from an EMBL/GenBank/DDBJ whole genome shotgun (WGS) entry which is preliminary data.</text>
</comment>
<evidence type="ECO:0000313" key="2">
    <source>
        <dbReference type="EMBL" id="MCU5746515.1"/>
    </source>
</evidence>
<name>A0ABT2QRB1_9STAP</name>
<keyword evidence="1" id="KW-1133">Transmembrane helix</keyword>
<dbReference type="RefSeq" id="WP_262856105.1">
    <property type="nucleotide sequence ID" value="NZ_JAOPKZ010000011.1"/>
</dbReference>
<protein>
    <submittedName>
        <fullName evidence="2">Uncharacterized protein</fullName>
    </submittedName>
</protein>
<keyword evidence="1" id="KW-0472">Membrane</keyword>
<dbReference type="EMBL" id="JAOPKZ010000011">
    <property type="protein sequence ID" value="MCU5746515.1"/>
    <property type="molecule type" value="Genomic_DNA"/>
</dbReference>
<feature type="transmembrane region" description="Helical" evidence="1">
    <location>
        <begin position="96"/>
        <end position="117"/>
    </location>
</feature>
<dbReference type="Proteomes" id="UP001209553">
    <property type="component" value="Unassembled WGS sequence"/>
</dbReference>
<evidence type="ECO:0000256" key="1">
    <source>
        <dbReference type="SAM" id="Phobius"/>
    </source>
</evidence>
<organism evidence="2 3">
    <name type="scientific">Staphylococcus marylandisciuri</name>
    <dbReference type="NCBI Taxonomy" id="2981529"/>
    <lineage>
        <taxon>Bacteria</taxon>
        <taxon>Bacillati</taxon>
        <taxon>Bacillota</taxon>
        <taxon>Bacilli</taxon>
        <taxon>Bacillales</taxon>
        <taxon>Staphylococcaceae</taxon>
        <taxon>Staphylococcus</taxon>
    </lineage>
</organism>
<gene>
    <name evidence="2" type="ORF">N9R04_07270</name>
</gene>
<reference evidence="2 3" key="1">
    <citation type="journal article" date="2023" name="Int. J. Syst. Evol. Microbiol.">
        <title>Streptococcus sciuri sp. nov., Staphylococcus marylandisciuri sp. nov. and Staphylococcus americanisciuri sp. nov., isolated from faeces of eastern grey squirrel (Sciurus carolinensis).</title>
        <authorList>
            <person name="Volokhov D.V."/>
            <person name="Zagorodnyaya T.A."/>
            <person name="Furtak V.A."/>
            <person name="Nattanmai G."/>
            <person name="Randall L."/>
            <person name="Jose S."/>
            <person name="Gao Y."/>
            <person name="Eisenberg T."/>
            <person name="Delmonte P."/>
            <person name="Blom J."/>
            <person name="Mitchell K.K."/>
        </authorList>
    </citation>
    <scope>NUCLEOTIDE SEQUENCE [LARGE SCALE GENOMIC DNA]</scope>
    <source>
        <strain evidence="2 3">SQ8-PEA</strain>
    </source>
</reference>
<sequence length="121" mass="13001">MVTRISSALLSLVLIVVTQLVIAASRLPGSNTASLDHPKEVLANVVAFIIFFLPAVVLAYFNHLACRIISALWHFLTAMILLFVTMALIFTGHIGAIIVAGLTTLILILSGIIILIAQNRP</sequence>
<keyword evidence="1" id="KW-0812">Transmembrane</keyword>
<feature type="transmembrane region" description="Helical" evidence="1">
    <location>
        <begin position="68"/>
        <end position="90"/>
    </location>
</feature>
<feature type="transmembrane region" description="Helical" evidence="1">
    <location>
        <begin position="42"/>
        <end position="61"/>
    </location>
</feature>